<feature type="transmembrane region" description="Helical" evidence="1">
    <location>
        <begin position="21"/>
        <end position="43"/>
    </location>
</feature>
<feature type="domain" description="DUF1559" evidence="2">
    <location>
        <begin position="44"/>
        <end position="292"/>
    </location>
</feature>
<keyword evidence="4" id="KW-1185">Reference proteome</keyword>
<keyword evidence="1" id="KW-0812">Transmembrane</keyword>
<keyword evidence="1" id="KW-0472">Membrane</keyword>
<name>A0A517YLB5_9BACT</name>
<accession>A0A517YLB5</accession>
<organism evidence="3 4">
    <name type="scientific">Anatilimnocola aggregata</name>
    <dbReference type="NCBI Taxonomy" id="2528021"/>
    <lineage>
        <taxon>Bacteria</taxon>
        <taxon>Pseudomonadati</taxon>
        <taxon>Planctomycetota</taxon>
        <taxon>Planctomycetia</taxon>
        <taxon>Pirellulales</taxon>
        <taxon>Pirellulaceae</taxon>
        <taxon>Anatilimnocola</taxon>
    </lineage>
</organism>
<dbReference type="Proteomes" id="UP000315017">
    <property type="component" value="Chromosome"/>
</dbReference>
<dbReference type="SUPFAM" id="SSF54523">
    <property type="entry name" value="Pili subunits"/>
    <property type="match status" value="1"/>
</dbReference>
<dbReference type="OrthoDB" id="255848at2"/>
<dbReference type="AlphaFoldDB" id="A0A517YLB5"/>
<evidence type="ECO:0000256" key="1">
    <source>
        <dbReference type="SAM" id="Phobius"/>
    </source>
</evidence>
<reference evidence="3 4" key="1">
    <citation type="submission" date="2019-02" db="EMBL/GenBank/DDBJ databases">
        <title>Deep-cultivation of Planctomycetes and their phenomic and genomic characterization uncovers novel biology.</title>
        <authorList>
            <person name="Wiegand S."/>
            <person name="Jogler M."/>
            <person name="Boedeker C."/>
            <person name="Pinto D."/>
            <person name="Vollmers J."/>
            <person name="Rivas-Marin E."/>
            <person name="Kohn T."/>
            <person name="Peeters S.H."/>
            <person name="Heuer A."/>
            <person name="Rast P."/>
            <person name="Oberbeckmann S."/>
            <person name="Bunk B."/>
            <person name="Jeske O."/>
            <person name="Meyerdierks A."/>
            <person name="Storesund J.E."/>
            <person name="Kallscheuer N."/>
            <person name="Luecker S."/>
            <person name="Lage O.M."/>
            <person name="Pohl T."/>
            <person name="Merkel B.J."/>
            <person name="Hornburger P."/>
            <person name="Mueller R.-W."/>
            <person name="Bruemmer F."/>
            <person name="Labrenz M."/>
            <person name="Spormann A.M."/>
            <person name="Op den Camp H."/>
            <person name="Overmann J."/>
            <person name="Amann R."/>
            <person name="Jetten M.S.M."/>
            <person name="Mascher T."/>
            <person name="Medema M.H."/>
            <person name="Devos D.P."/>
            <person name="Kaster A.-K."/>
            <person name="Ovreas L."/>
            <person name="Rohde M."/>
            <person name="Galperin M.Y."/>
            <person name="Jogler C."/>
        </authorList>
    </citation>
    <scope>NUCLEOTIDE SEQUENCE [LARGE SCALE GENOMIC DNA]</scope>
    <source>
        <strain evidence="3 4">ETA_A8</strain>
    </source>
</reference>
<evidence type="ECO:0000259" key="2">
    <source>
        <dbReference type="Pfam" id="PF07596"/>
    </source>
</evidence>
<dbReference type="KEGG" id="aagg:ETAA8_61740"/>
<dbReference type="EMBL" id="CP036274">
    <property type="protein sequence ID" value="QDU31021.1"/>
    <property type="molecule type" value="Genomic_DNA"/>
</dbReference>
<proteinExistence type="predicted"/>
<keyword evidence="1" id="KW-1133">Transmembrane helix</keyword>
<dbReference type="NCBIfam" id="TIGR02532">
    <property type="entry name" value="IV_pilin_GFxxxE"/>
    <property type="match status" value="1"/>
</dbReference>
<dbReference type="PANTHER" id="PTHR30093">
    <property type="entry name" value="GENERAL SECRETION PATHWAY PROTEIN G"/>
    <property type="match status" value="1"/>
</dbReference>
<evidence type="ECO:0000313" key="3">
    <source>
        <dbReference type="EMBL" id="QDU31021.1"/>
    </source>
</evidence>
<dbReference type="PANTHER" id="PTHR30093:SF2">
    <property type="entry name" value="TYPE II SECRETION SYSTEM PROTEIN H"/>
    <property type="match status" value="1"/>
</dbReference>
<gene>
    <name evidence="3" type="ORF">ETAA8_61740</name>
</gene>
<dbReference type="InterPro" id="IPR045584">
    <property type="entry name" value="Pilin-like"/>
</dbReference>
<dbReference type="Gene3D" id="3.30.700.10">
    <property type="entry name" value="Glycoprotein, Type 4 Pilin"/>
    <property type="match status" value="1"/>
</dbReference>
<dbReference type="Pfam" id="PF07596">
    <property type="entry name" value="SBP_bac_10"/>
    <property type="match status" value="1"/>
</dbReference>
<evidence type="ECO:0000313" key="4">
    <source>
        <dbReference type="Proteomes" id="UP000315017"/>
    </source>
</evidence>
<protein>
    <recommendedName>
        <fullName evidence="2">DUF1559 domain-containing protein</fullName>
    </recommendedName>
</protein>
<dbReference type="Pfam" id="PF07963">
    <property type="entry name" value="N_methyl"/>
    <property type="match status" value="1"/>
</dbReference>
<dbReference type="RefSeq" id="WP_145097464.1">
    <property type="nucleotide sequence ID" value="NZ_CP036274.1"/>
</dbReference>
<sequence length="316" mass="33765">MLLFSSRRADQRGSQSRGAFTLVELLVVIAIIGVLVALLLPAVQAAREAARRTQCSNQAKQIILSIHNLNDSILSLPPASAPCATGAASCWTPVDSPFGAHNYTVFHHMFPYIEQTALAAVCSPTLTGGGPYNMPLKFLICPSDNSHQQGMARTTSGGANAWAIACYAPNNYVFGDPDNNRTYSIDRRDMGRVIPDGLSNTVFFAEVSATCGSSGSLTTAQATLWADANGTWRPGFNYAAGKSGAGLSNYPPAAKFQITPHYFNNCNYLVPQGNHPGVMVAAIGDGSVRNLSGTMSDLTWQRICDPREGEVLDSDW</sequence>
<dbReference type="InterPro" id="IPR011453">
    <property type="entry name" value="DUF1559"/>
</dbReference>
<dbReference type="InterPro" id="IPR012902">
    <property type="entry name" value="N_methyl_site"/>
</dbReference>